<dbReference type="STRING" id="446470.Snas_0028"/>
<evidence type="ECO:0000313" key="1">
    <source>
        <dbReference type="EMBL" id="ADD39750.1"/>
    </source>
</evidence>
<dbReference type="KEGG" id="sna:Snas_0028"/>
<proteinExistence type="predicted"/>
<dbReference type="AlphaFoldDB" id="D3PTZ2"/>
<dbReference type="eggNOG" id="COG0529">
    <property type="taxonomic scope" value="Bacteria"/>
</dbReference>
<dbReference type="Proteomes" id="UP000000844">
    <property type="component" value="Chromosome"/>
</dbReference>
<dbReference type="Gene3D" id="3.40.50.300">
    <property type="entry name" value="P-loop containing nucleotide triphosphate hydrolases"/>
    <property type="match status" value="1"/>
</dbReference>
<organism evidence="1 2">
    <name type="scientific">Stackebrandtia nassauensis (strain DSM 44728 / CIP 108903 / NRRL B-16338 / NBRC 102104 / LLR-40K-21)</name>
    <dbReference type="NCBI Taxonomy" id="446470"/>
    <lineage>
        <taxon>Bacteria</taxon>
        <taxon>Bacillati</taxon>
        <taxon>Actinomycetota</taxon>
        <taxon>Actinomycetes</taxon>
        <taxon>Glycomycetales</taxon>
        <taxon>Glycomycetaceae</taxon>
        <taxon>Stackebrandtia</taxon>
    </lineage>
</organism>
<reference evidence="1 2" key="1">
    <citation type="journal article" date="2009" name="Stand. Genomic Sci.">
        <title>Complete genome sequence of Stackebrandtia nassauensis type strain (LLR-40K-21).</title>
        <authorList>
            <person name="Munk C."/>
            <person name="Lapidus A."/>
            <person name="Copeland A."/>
            <person name="Jando M."/>
            <person name="Mayilraj S."/>
            <person name="Glavina Del Rio T."/>
            <person name="Nolan M."/>
            <person name="Chen F."/>
            <person name="Lucas S."/>
            <person name="Tice H."/>
            <person name="Cheng J.F."/>
            <person name="Han C."/>
            <person name="Detter J.C."/>
            <person name="Bruce D."/>
            <person name="Goodwin L."/>
            <person name="Chain P."/>
            <person name="Pitluck S."/>
            <person name="Goker M."/>
            <person name="Ovchinikova G."/>
            <person name="Pati A."/>
            <person name="Ivanova N."/>
            <person name="Mavromatis K."/>
            <person name="Chen A."/>
            <person name="Palaniappan K."/>
            <person name="Land M."/>
            <person name="Hauser L."/>
            <person name="Chang Y.J."/>
            <person name="Jeffries C.D."/>
            <person name="Bristow J."/>
            <person name="Eisen J.A."/>
            <person name="Markowitz V."/>
            <person name="Hugenholtz P."/>
            <person name="Kyrpides N.C."/>
            <person name="Klenk H.P."/>
        </authorList>
    </citation>
    <scope>NUCLEOTIDE SEQUENCE [LARGE SCALE GENOMIC DNA]</scope>
    <source>
        <strain evidence="2">DSM 44728 / CIP 108903 / NRRL B-16338 / NBRC 102104 / LLR-40K-21</strain>
    </source>
</reference>
<keyword evidence="2" id="KW-1185">Reference proteome</keyword>
<dbReference type="SUPFAM" id="SSF52540">
    <property type="entry name" value="P-loop containing nucleoside triphosphate hydrolases"/>
    <property type="match status" value="1"/>
</dbReference>
<evidence type="ECO:0000313" key="2">
    <source>
        <dbReference type="Proteomes" id="UP000000844"/>
    </source>
</evidence>
<protein>
    <recommendedName>
        <fullName evidence="3">Phosphotransferase</fullName>
    </recommendedName>
</protein>
<evidence type="ECO:0008006" key="3">
    <source>
        <dbReference type="Google" id="ProtNLM"/>
    </source>
</evidence>
<gene>
    <name evidence="1" type="ordered locus">Snas_0028</name>
</gene>
<accession>D3PTZ2</accession>
<dbReference type="InterPro" id="IPR027417">
    <property type="entry name" value="P-loop_NTPase"/>
</dbReference>
<sequence length="213" mass="23384">MNRTYVRLMPIVYGGIRECAPYSPPRVGVVDAVAARTRSRSMPGAGKTTVTGLASQRLPRAARLLGDVITRLIVSGRVGFNEEPAEEATRQVELGNRNLCALAANFADTGFTSFIDTVIPTREQLNLFVELLAPRPILLVVLAPGIAACQYRNTIRDPEDRFDFDGYDELDAQMRRELGGLGWWFDTSALNPETTATRILSEASKRAQLTAQA</sequence>
<dbReference type="EMBL" id="CP001778">
    <property type="protein sequence ID" value="ADD39750.1"/>
    <property type="molecule type" value="Genomic_DNA"/>
</dbReference>
<dbReference type="HOGENOM" id="CLU_108932_0_0_11"/>
<name>D3PTZ2_STANL</name>